<dbReference type="Pfam" id="PF00560">
    <property type="entry name" value="LRR_1"/>
    <property type="match status" value="1"/>
</dbReference>
<name>A0A5N6L6G4_9ROSI</name>
<keyword evidence="7" id="KW-1185">Reference proteome</keyword>
<keyword evidence="3" id="KW-0433">Leucine-rich repeat</keyword>
<organism evidence="6 7">
    <name type="scientific">Carpinus fangiana</name>
    <dbReference type="NCBI Taxonomy" id="176857"/>
    <lineage>
        <taxon>Eukaryota</taxon>
        <taxon>Viridiplantae</taxon>
        <taxon>Streptophyta</taxon>
        <taxon>Embryophyta</taxon>
        <taxon>Tracheophyta</taxon>
        <taxon>Spermatophyta</taxon>
        <taxon>Magnoliopsida</taxon>
        <taxon>eudicotyledons</taxon>
        <taxon>Gunneridae</taxon>
        <taxon>Pentapetalae</taxon>
        <taxon>rosids</taxon>
        <taxon>fabids</taxon>
        <taxon>Fagales</taxon>
        <taxon>Betulaceae</taxon>
        <taxon>Carpinus</taxon>
    </lineage>
</organism>
<comment type="caution">
    <text evidence="6">The sequence shown here is derived from an EMBL/GenBank/DDBJ whole genome shotgun (WGS) entry which is preliminary data.</text>
</comment>
<evidence type="ECO:0000256" key="2">
    <source>
        <dbReference type="ARBA" id="ARBA00022525"/>
    </source>
</evidence>
<accession>A0A5N6L6G4</accession>
<dbReference type="InterPro" id="IPR032675">
    <property type="entry name" value="LRR_dom_sf"/>
</dbReference>
<comment type="subcellular location">
    <subcellularLocation>
        <location evidence="1">Secreted</location>
    </subcellularLocation>
</comment>
<evidence type="ECO:0000256" key="4">
    <source>
        <dbReference type="ARBA" id="ARBA00022729"/>
    </source>
</evidence>
<protein>
    <submittedName>
        <fullName evidence="6">Uncharacterized protein</fullName>
    </submittedName>
</protein>
<evidence type="ECO:0000256" key="1">
    <source>
        <dbReference type="ARBA" id="ARBA00004613"/>
    </source>
</evidence>
<dbReference type="PANTHER" id="PTHR32093">
    <property type="entry name" value="LEUCINE-RICH REPEAT EXTENSIN-LIKE PROTEIN 3-RELATED"/>
    <property type="match status" value="1"/>
</dbReference>
<dbReference type="InterPro" id="IPR001611">
    <property type="entry name" value="Leu-rich_rpt"/>
</dbReference>
<dbReference type="GO" id="GO:0005576">
    <property type="term" value="C:extracellular region"/>
    <property type="evidence" value="ECO:0007669"/>
    <property type="project" value="UniProtKB-SubCell"/>
</dbReference>
<evidence type="ECO:0000313" key="6">
    <source>
        <dbReference type="EMBL" id="KAC5502988.1"/>
    </source>
</evidence>
<evidence type="ECO:0000313" key="7">
    <source>
        <dbReference type="Proteomes" id="UP000327013"/>
    </source>
</evidence>
<proteinExistence type="predicted"/>
<dbReference type="AlphaFoldDB" id="A0A5N6L6G4"/>
<dbReference type="Gene3D" id="3.80.10.10">
    <property type="entry name" value="Ribonuclease Inhibitor"/>
    <property type="match status" value="1"/>
</dbReference>
<dbReference type="EMBL" id="VIBQ01001163">
    <property type="protein sequence ID" value="KAC5502988.1"/>
    <property type="molecule type" value="Genomic_DNA"/>
</dbReference>
<evidence type="ECO:0000256" key="5">
    <source>
        <dbReference type="ARBA" id="ARBA00022737"/>
    </source>
</evidence>
<reference evidence="6 7" key="1">
    <citation type="submission" date="2019-06" db="EMBL/GenBank/DDBJ databases">
        <title>A chromosomal-level reference genome of Carpinus fangiana (Coryloideae, Betulaceae).</title>
        <authorList>
            <person name="Yang X."/>
            <person name="Wang Z."/>
            <person name="Zhang L."/>
            <person name="Hao G."/>
            <person name="Liu J."/>
            <person name="Yang Y."/>
        </authorList>
    </citation>
    <scope>NUCLEOTIDE SEQUENCE [LARGE SCALE GENOMIC DNA]</scope>
    <source>
        <strain evidence="6">Cfa_2016G</strain>
        <tissue evidence="6">Leaf</tissue>
    </source>
</reference>
<gene>
    <name evidence="6" type="ORF">FH972_027234</name>
</gene>
<dbReference type="SUPFAM" id="SSF52058">
    <property type="entry name" value="L domain-like"/>
    <property type="match status" value="1"/>
</dbReference>
<sequence length="237" mass="26215">MSTSSKNTSGGTVPSNLLNRRSKKVSCLAPRTSIGHCPFNLLLLRSSSKKYGSFEISLGMTPVKLLESTAAIIFKNKKLSSAITSLYVHRTPESRYIVAAVDFNGFQFGGKDGLLPLSGFIEMIPDITVFHANSNSFTGVIPRDISKLPYFFELDLINNKLKGQCPMEVLGAKQLTFLDLRFNKFEGTVPPQVFLLDVDIIFINNNNFYQNLPSNLGSTPANFIMMPKSSFCSCCKF</sequence>
<dbReference type="OrthoDB" id="676979at2759"/>
<dbReference type="InterPro" id="IPR051582">
    <property type="entry name" value="LRR_extensin-like_regulator"/>
</dbReference>
<keyword evidence="2" id="KW-0964">Secreted</keyword>
<keyword evidence="5" id="KW-0677">Repeat</keyword>
<evidence type="ECO:0000256" key="3">
    <source>
        <dbReference type="ARBA" id="ARBA00022614"/>
    </source>
</evidence>
<dbReference type="PANTHER" id="PTHR32093:SF131">
    <property type="entry name" value="LEUCINE-RICH REPEAT-CONTAINING N-TERMINAL PLANT-TYPE DOMAIN-CONTAINING PROTEIN"/>
    <property type="match status" value="1"/>
</dbReference>
<dbReference type="Proteomes" id="UP000327013">
    <property type="component" value="Unassembled WGS sequence"/>
</dbReference>
<keyword evidence="4" id="KW-0732">Signal</keyword>